<gene>
    <name evidence="1" type="ORF">EYE40_03405</name>
</gene>
<dbReference type="Proteomes" id="UP000294194">
    <property type="component" value="Unassembled WGS sequence"/>
</dbReference>
<dbReference type="PANTHER" id="PTHR43245:SF13">
    <property type="entry name" value="UDP-D-APIOSE_UDP-D-XYLOSE SYNTHASE 2"/>
    <property type="match status" value="1"/>
</dbReference>
<keyword evidence="2" id="KW-1185">Reference proteome</keyword>
<dbReference type="AlphaFoldDB" id="A0A4V2JEQ5"/>
<dbReference type="Gene3D" id="3.40.50.720">
    <property type="entry name" value="NAD(P)-binding Rossmann-like Domain"/>
    <property type="match status" value="1"/>
</dbReference>
<sequence length="341" mass="36627">MRLLVLGGTDFVGRAFVDDALERGWHVTTLNRQTRAPELGVESLRGNRWESDGLAELKGGRWDIVVDTWSWAPVAVRDAAAQLADSVDRYVYVSSRSVYESPLPAGATESAPLVESSPDLTEAEYPQAKRGGEIAAMEHFGDRALLLRAGLILGPNENIGRLPWWLGRAARGGDILAPGPADLGIQYVDARDLAAFGLDAAAAGLGGPFDIVSPPTATTMSDLLGACLAATGSDARLHWVDPAVILDAGVEPWTQLPAWLPPGELHDTLHGSDPSKALAAGLRIRPLRETVDDTWSWLQSLGGDAPQREDRPRLGLDPEVEARVLADQGFADRVSDLQRNE</sequence>
<name>A0A4V2JEQ5_9MICO</name>
<dbReference type="InterPro" id="IPR050177">
    <property type="entry name" value="Lipid_A_modif_metabolic_enz"/>
</dbReference>
<dbReference type="EMBL" id="SISG01000001">
    <property type="protein sequence ID" value="TBN56519.1"/>
    <property type="molecule type" value="Genomic_DNA"/>
</dbReference>
<organism evidence="1 2">
    <name type="scientific">Glaciihabitans arcticus</name>
    <dbReference type="NCBI Taxonomy" id="2668039"/>
    <lineage>
        <taxon>Bacteria</taxon>
        <taxon>Bacillati</taxon>
        <taxon>Actinomycetota</taxon>
        <taxon>Actinomycetes</taxon>
        <taxon>Micrococcales</taxon>
        <taxon>Microbacteriaceae</taxon>
        <taxon>Glaciihabitans</taxon>
    </lineage>
</organism>
<accession>A0A4V2JEQ5</accession>
<proteinExistence type="predicted"/>
<dbReference type="SUPFAM" id="SSF51735">
    <property type="entry name" value="NAD(P)-binding Rossmann-fold domains"/>
    <property type="match status" value="1"/>
</dbReference>
<reference evidence="2" key="1">
    <citation type="submission" date="2019-02" db="EMBL/GenBank/DDBJ databases">
        <title>Glaciihabitans arcticus sp. nov., a psychrotolerant bacterium isolated from polar soil.</title>
        <authorList>
            <person name="Dahal R.H."/>
        </authorList>
    </citation>
    <scope>NUCLEOTIDE SEQUENCE [LARGE SCALE GENOMIC DNA]</scope>
    <source>
        <strain evidence="2">RP-3-7</strain>
    </source>
</reference>
<protein>
    <submittedName>
        <fullName evidence="1">Reductase</fullName>
    </submittedName>
</protein>
<comment type="caution">
    <text evidence="1">The sequence shown here is derived from an EMBL/GenBank/DDBJ whole genome shotgun (WGS) entry which is preliminary data.</text>
</comment>
<evidence type="ECO:0000313" key="1">
    <source>
        <dbReference type="EMBL" id="TBN56519.1"/>
    </source>
</evidence>
<dbReference type="RefSeq" id="WP_130980629.1">
    <property type="nucleotide sequence ID" value="NZ_SISG01000001.1"/>
</dbReference>
<dbReference type="InterPro" id="IPR036291">
    <property type="entry name" value="NAD(P)-bd_dom_sf"/>
</dbReference>
<evidence type="ECO:0000313" key="2">
    <source>
        <dbReference type="Proteomes" id="UP000294194"/>
    </source>
</evidence>
<dbReference type="PANTHER" id="PTHR43245">
    <property type="entry name" value="BIFUNCTIONAL POLYMYXIN RESISTANCE PROTEIN ARNA"/>
    <property type="match status" value="1"/>
</dbReference>